<dbReference type="RefSeq" id="WP_311546477.1">
    <property type="nucleotide sequence ID" value="NZ_JAVREK010000020.1"/>
</dbReference>
<dbReference type="InterPro" id="IPR010093">
    <property type="entry name" value="SinI_DNA-bd"/>
</dbReference>
<dbReference type="Pfam" id="PF12728">
    <property type="entry name" value="HTH_17"/>
    <property type="match status" value="1"/>
</dbReference>
<sequence length="66" mass="7096">MASDATKALYKVTEAAEVLSLSRAELYEQMAAGRLRFVKVGRARRVPAGAIADFVALLEQESQVAA</sequence>
<name>A0ABU2KY70_9ACTN</name>
<dbReference type="EMBL" id="JAVREK010000020">
    <property type="protein sequence ID" value="MDT0303983.1"/>
    <property type="molecule type" value="Genomic_DNA"/>
</dbReference>
<evidence type="ECO:0000259" key="1">
    <source>
        <dbReference type="Pfam" id="PF12728"/>
    </source>
</evidence>
<reference evidence="3" key="1">
    <citation type="submission" date="2023-07" db="EMBL/GenBank/DDBJ databases">
        <title>30 novel species of actinomycetes from the DSMZ collection.</title>
        <authorList>
            <person name="Nouioui I."/>
        </authorList>
    </citation>
    <scope>NUCLEOTIDE SEQUENCE [LARGE SCALE GENOMIC DNA]</scope>
    <source>
        <strain evidence="3">DSM 45055</strain>
    </source>
</reference>
<keyword evidence="3" id="KW-1185">Reference proteome</keyword>
<evidence type="ECO:0000313" key="2">
    <source>
        <dbReference type="EMBL" id="MDT0303983.1"/>
    </source>
</evidence>
<gene>
    <name evidence="2" type="ORF">RM446_17850</name>
</gene>
<dbReference type="Proteomes" id="UP001183226">
    <property type="component" value="Unassembled WGS sequence"/>
</dbReference>
<organism evidence="2 3">
    <name type="scientific">Streptomonospora wellingtoniae</name>
    <dbReference type="NCBI Taxonomy" id="3075544"/>
    <lineage>
        <taxon>Bacteria</taxon>
        <taxon>Bacillati</taxon>
        <taxon>Actinomycetota</taxon>
        <taxon>Actinomycetes</taxon>
        <taxon>Streptosporangiales</taxon>
        <taxon>Nocardiopsidaceae</taxon>
        <taxon>Streptomonospora</taxon>
    </lineage>
</organism>
<dbReference type="InterPro" id="IPR041657">
    <property type="entry name" value="HTH_17"/>
</dbReference>
<evidence type="ECO:0000313" key="3">
    <source>
        <dbReference type="Proteomes" id="UP001183226"/>
    </source>
</evidence>
<feature type="domain" description="Helix-turn-helix" evidence="1">
    <location>
        <begin position="9"/>
        <end position="55"/>
    </location>
</feature>
<dbReference type="NCBIfam" id="TIGR01764">
    <property type="entry name" value="excise"/>
    <property type="match status" value="1"/>
</dbReference>
<protein>
    <submittedName>
        <fullName evidence="2">Helix-turn-helix domain-containing protein</fullName>
    </submittedName>
</protein>
<comment type="caution">
    <text evidence="2">The sequence shown here is derived from an EMBL/GenBank/DDBJ whole genome shotgun (WGS) entry which is preliminary data.</text>
</comment>
<accession>A0ABU2KY70</accession>
<proteinExistence type="predicted"/>